<dbReference type="Gene3D" id="1.10.150.240">
    <property type="entry name" value="Putative phosphatase, domain 2"/>
    <property type="match status" value="1"/>
</dbReference>
<evidence type="ECO:0000313" key="2">
    <source>
        <dbReference type="Proteomes" id="UP000062833"/>
    </source>
</evidence>
<dbReference type="AlphaFoldDB" id="A0A0M5M2G6"/>
<dbReference type="InterPro" id="IPR036412">
    <property type="entry name" value="HAD-like_sf"/>
</dbReference>
<dbReference type="Proteomes" id="UP000062833">
    <property type="component" value="Chromosome"/>
</dbReference>
<reference evidence="2" key="1">
    <citation type="submission" date="2015-09" db="EMBL/GenBank/DDBJ databases">
        <title>Complete genome of Arthrobacter alpinus strain R3.8.</title>
        <authorList>
            <person name="See-Too W.S."/>
            <person name="Chan K.G."/>
        </authorList>
    </citation>
    <scope>NUCLEOTIDE SEQUENCE [LARGE SCALE GENOMIC DNA]</scope>
    <source>
        <strain evidence="2">R3.8</strain>
    </source>
</reference>
<accession>A0A0M5M2G6</accession>
<protein>
    <submittedName>
        <fullName evidence="1">Haloacid dehalogenase</fullName>
    </submittedName>
</protein>
<sequence length="220" mass="23394">MDGTLVDSEPYWIAAEMDLVGAHGGHWSLDQSYAMVGNALETTAAILQEAGVALPIREIVDFLTASVTAAIRQEIPWRPGAKELLAQLHGRGVRCVLVTMSEASMAQVVVDALAEPYFEFMVTGDQVDNGKPHPEPYLRAMDLLRASDPSLGAHHCVALEDSVPGVASALAALVPTIAIPHIVPLGEDPRRTTWDTLVGKTHDDVAAVLSAKPTFNGAKA</sequence>
<dbReference type="PATRIC" id="fig|656366.3.peg.1485"/>
<dbReference type="EMBL" id="CP012677">
    <property type="protein sequence ID" value="ALE94062.1"/>
    <property type="molecule type" value="Genomic_DNA"/>
</dbReference>
<dbReference type="CDD" id="cd07505">
    <property type="entry name" value="HAD_BPGM-like"/>
    <property type="match status" value="1"/>
</dbReference>
<name>A0A0M5M2G6_9MICC</name>
<dbReference type="KEGG" id="aaq:AOC05_06945"/>
<dbReference type="InterPro" id="IPR023214">
    <property type="entry name" value="HAD_sf"/>
</dbReference>
<dbReference type="Gene3D" id="3.40.50.1000">
    <property type="entry name" value="HAD superfamily/HAD-like"/>
    <property type="match status" value="1"/>
</dbReference>
<gene>
    <name evidence="1" type="ORF">AOC05_06945</name>
</gene>
<dbReference type="SUPFAM" id="SSF56784">
    <property type="entry name" value="HAD-like"/>
    <property type="match status" value="1"/>
</dbReference>
<dbReference type="PANTHER" id="PTHR18901">
    <property type="entry name" value="2-DEOXYGLUCOSE-6-PHOSPHATE PHOSPHATASE 2"/>
    <property type="match status" value="1"/>
</dbReference>
<dbReference type="InterPro" id="IPR023198">
    <property type="entry name" value="PGP-like_dom2"/>
</dbReference>
<keyword evidence="2" id="KW-1185">Reference proteome</keyword>
<dbReference type="PANTHER" id="PTHR18901:SF38">
    <property type="entry name" value="PSEUDOURIDINE-5'-PHOSPHATASE"/>
    <property type="match status" value="1"/>
</dbReference>
<organism evidence="1 2">
    <name type="scientific">Arthrobacter alpinus</name>
    <dbReference type="NCBI Taxonomy" id="656366"/>
    <lineage>
        <taxon>Bacteria</taxon>
        <taxon>Bacillati</taxon>
        <taxon>Actinomycetota</taxon>
        <taxon>Actinomycetes</taxon>
        <taxon>Micrococcales</taxon>
        <taxon>Micrococcaceae</taxon>
        <taxon>Arthrobacter</taxon>
    </lineage>
</organism>
<dbReference type="Pfam" id="PF00702">
    <property type="entry name" value="Hydrolase"/>
    <property type="match status" value="1"/>
</dbReference>
<proteinExistence type="predicted"/>
<evidence type="ECO:0000313" key="1">
    <source>
        <dbReference type="EMBL" id="ALE94062.1"/>
    </source>
</evidence>